<evidence type="ECO:0000313" key="1">
    <source>
        <dbReference type="Proteomes" id="UP000504603"/>
    </source>
</evidence>
<keyword evidence="1" id="KW-1185">Reference proteome</keyword>
<dbReference type="GeneID" id="111011060"/>
<dbReference type="KEGG" id="mcha:111011060"/>
<reference evidence="2" key="1">
    <citation type="submission" date="2025-08" db="UniProtKB">
        <authorList>
            <consortium name="RefSeq"/>
        </authorList>
    </citation>
    <scope>IDENTIFICATION</scope>
    <source>
        <strain evidence="2">OHB3-1</strain>
    </source>
</reference>
<dbReference type="AlphaFoldDB" id="A0A6J1CFW0"/>
<protein>
    <submittedName>
        <fullName evidence="2">Uncharacterized protein LOC111011060</fullName>
    </submittedName>
</protein>
<accession>A0A6J1CFW0</accession>
<dbReference type="Proteomes" id="UP000504603">
    <property type="component" value="Unplaced"/>
</dbReference>
<proteinExistence type="predicted"/>
<evidence type="ECO:0000313" key="2">
    <source>
        <dbReference type="RefSeq" id="XP_022140366.1"/>
    </source>
</evidence>
<organism evidence="1 2">
    <name type="scientific">Momordica charantia</name>
    <name type="common">Bitter gourd</name>
    <name type="synonym">Balsam pear</name>
    <dbReference type="NCBI Taxonomy" id="3673"/>
    <lineage>
        <taxon>Eukaryota</taxon>
        <taxon>Viridiplantae</taxon>
        <taxon>Streptophyta</taxon>
        <taxon>Embryophyta</taxon>
        <taxon>Tracheophyta</taxon>
        <taxon>Spermatophyta</taxon>
        <taxon>Magnoliopsida</taxon>
        <taxon>eudicotyledons</taxon>
        <taxon>Gunneridae</taxon>
        <taxon>Pentapetalae</taxon>
        <taxon>rosids</taxon>
        <taxon>fabids</taxon>
        <taxon>Cucurbitales</taxon>
        <taxon>Cucurbitaceae</taxon>
        <taxon>Momordiceae</taxon>
        <taxon>Momordica</taxon>
    </lineage>
</organism>
<sequence>MRDPSSWAAEQIRRLSVASGEPRWTEEEENWITIRREDIEKSEEVGDEGDMIGGSDSETGVCSNYGWGEKQRRSGGKEWLEMEFRLIRCYVLGVFIVQQLSSELLAVKMFESTFKTVLC</sequence>
<gene>
    <name evidence="2" type="primary">LOC111011060</name>
</gene>
<dbReference type="RefSeq" id="XP_022140366.1">
    <property type="nucleotide sequence ID" value="XM_022284674.1"/>
</dbReference>
<name>A0A6J1CFW0_MOMCH</name>